<keyword evidence="9" id="KW-1185">Reference proteome</keyword>
<evidence type="ECO:0000256" key="5">
    <source>
        <dbReference type="SAM" id="Phobius"/>
    </source>
</evidence>
<evidence type="ECO:0000259" key="7">
    <source>
        <dbReference type="Pfam" id="PF25967"/>
    </source>
</evidence>
<dbReference type="Pfam" id="PF25917">
    <property type="entry name" value="BSH_RND"/>
    <property type="match status" value="1"/>
</dbReference>
<dbReference type="Gene3D" id="2.40.30.170">
    <property type="match status" value="1"/>
</dbReference>
<feature type="transmembrane region" description="Helical" evidence="5">
    <location>
        <begin position="7"/>
        <end position="27"/>
    </location>
</feature>
<comment type="subcellular location">
    <subcellularLocation>
        <location evidence="1">Cell envelope</location>
    </subcellularLocation>
</comment>
<dbReference type="Proteomes" id="UP000191820">
    <property type="component" value="Chromosome"/>
</dbReference>
<dbReference type="InterPro" id="IPR058627">
    <property type="entry name" value="MdtA-like_C"/>
</dbReference>
<organism evidence="8 9">
    <name type="scientific">Shewanella japonica</name>
    <dbReference type="NCBI Taxonomy" id="93973"/>
    <lineage>
        <taxon>Bacteria</taxon>
        <taxon>Pseudomonadati</taxon>
        <taxon>Pseudomonadota</taxon>
        <taxon>Gammaproteobacteria</taxon>
        <taxon>Alteromonadales</taxon>
        <taxon>Shewanellaceae</taxon>
        <taxon>Shewanella</taxon>
    </lineage>
</organism>
<accession>A0ABM6JLM5</accession>
<evidence type="ECO:0000313" key="9">
    <source>
        <dbReference type="Proteomes" id="UP000191820"/>
    </source>
</evidence>
<dbReference type="Gene3D" id="1.10.287.470">
    <property type="entry name" value="Helix hairpin bin"/>
    <property type="match status" value="1"/>
</dbReference>
<feature type="domain" description="Multidrug resistance protein MdtA-like barrel-sandwich hybrid" evidence="6">
    <location>
        <begin position="70"/>
        <end position="210"/>
    </location>
</feature>
<dbReference type="Gene3D" id="2.40.50.100">
    <property type="match status" value="1"/>
</dbReference>
<gene>
    <name evidence="8" type="ORF">SJ2017_2009</name>
</gene>
<evidence type="ECO:0000256" key="2">
    <source>
        <dbReference type="ARBA" id="ARBA00009477"/>
    </source>
</evidence>
<dbReference type="InterPro" id="IPR058625">
    <property type="entry name" value="MdtA-like_BSH"/>
</dbReference>
<keyword evidence="5" id="KW-0812">Transmembrane</keyword>
<keyword evidence="3" id="KW-0813">Transport</keyword>
<evidence type="ECO:0000256" key="3">
    <source>
        <dbReference type="ARBA" id="ARBA00022448"/>
    </source>
</evidence>
<name>A0ABM6JLM5_9GAMM</name>
<dbReference type="PANTHER" id="PTHR30469">
    <property type="entry name" value="MULTIDRUG RESISTANCE PROTEIN MDTA"/>
    <property type="match status" value="1"/>
</dbReference>
<dbReference type="EMBL" id="CP020472">
    <property type="protein sequence ID" value="ARD22308.1"/>
    <property type="molecule type" value="Genomic_DNA"/>
</dbReference>
<evidence type="ECO:0000313" key="8">
    <source>
        <dbReference type="EMBL" id="ARD22308.1"/>
    </source>
</evidence>
<dbReference type="Pfam" id="PF25967">
    <property type="entry name" value="RND-MFP_C"/>
    <property type="match status" value="1"/>
</dbReference>
<evidence type="ECO:0000256" key="4">
    <source>
        <dbReference type="SAM" id="Coils"/>
    </source>
</evidence>
<evidence type="ECO:0000256" key="1">
    <source>
        <dbReference type="ARBA" id="ARBA00004196"/>
    </source>
</evidence>
<sequence>MATAKQILFPIGIIGVGLLISGVFISMQKPPEEKPPIDNTPLVSIEKIQYQPMTFTVSSYGVVNAKYHTEIVAQVSGEITYLSDNFVKGGFIKKGDVLARIDPSDYESALLDAQANLASAKATLVQEKANAQVAEREWAEITDSKPSDLSLRKPQLAQEIAKLKSAEAGLLRAKRNLERAIIKAPYDALIGSRNIGLGTYVSNGASIGLVYSTDKAEVRLPLADKEMQYLDRKGANAEVKLVGNFAGEKQEWIGTIVRSEGIIDSKSRMTYLVAEVDDPYGLKGEHKELRYGTYVTAHIGGTHAGEVAVVPRHLIVNGLVATMDKENKLRYLPVNIIRQDGSNVIISSGLENGMNIITSALDYPVEGMSVALPQDKVLQTEPTIGVNSDTAVAMEDKE</sequence>
<proteinExistence type="inferred from homology"/>
<comment type="similarity">
    <text evidence="2">Belongs to the membrane fusion protein (MFP) (TC 8.A.1) family.</text>
</comment>
<keyword evidence="5" id="KW-0472">Membrane</keyword>
<dbReference type="InterPro" id="IPR006143">
    <property type="entry name" value="RND_pump_MFP"/>
</dbReference>
<reference evidence="8 9" key="1">
    <citation type="submission" date="2017-03" db="EMBL/GenBank/DDBJ databases">
        <title>Genome sequencing of Shewanella japonica KCTC 22435.</title>
        <authorList>
            <person name="Kim K.M."/>
        </authorList>
    </citation>
    <scope>NUCLEOTIDE SEQUENCE [LARGE SCALE GENOMIC DNA]</scope>
    <source>
        <strain evidence="8 9">KCTC 22435</strain>
    </source>
</reference>
<evidence type="ECO:0000259" key="6">
    <source>
        <dbReference type="Pfam" id="PF25917"/>
    </source>
</evidence>
<dbReference type="Gene3D" id="2.40.420.20">
    <property type="match status" value="1"/>
</dbReference>
<dbReference type="NCBIfam" id="TIGR01730">
    <property type="entry name" value="RND_mfp"/>
    <property type="match status" value="1"/>
</dbReference>
<dbReference type="RefSeq" id="WP_080915689.1">
    <property type="nucleotide sequence ID" value="NZ_CP020472.1"/>
</dbReference>
<dbReference type="PANTHER" id="PTHR30469:SF12">
    <property type="entry name" value="MULTIDRUG RESISTANCE PROTEIN MDTA"/>
    <property type="match status" value="1"/>
</dbReference>
<keyword evidence="4" id="KW-0175">Coiled coil</keyword>
<feature type="domain" description="Multidrug resistance protein MdtA-like C-terminal permuted SH3" evidence="7">
    <location>
        <begin position="320"/>
        <end position="362"/>
    </location>
</feature>
<protein>
    <submittedName>
        <fullName evidence="8">Efflux transporter periplasmic adaptor subunit</fullName>
    </submittedName>
</protein>
<keyword evidence="5" id="KW-1133">Transmembrane helix</keyword>
<feature type="coiled-coil region" evidence="4">
    <location>
        <begin position="110"/>
        <end position="137"/>
    </location>
</feature>
<dbReference type="SUPFAM" id="SSF111369">
    <property type="entry name" value="HlyD-like secretion proteins"/>
    <property type="match status" value="1"/>
</dbReference>